<protein>
    <submittedName>
        <fullName evidence="1">Uncharacterized protein</fullName>
    </submittedName>
</protein>
<organism evidence="1 2">
    <name type="scientific">Platanthera zijinensis</name>
    <dbReference type="NCBI Taxonomy" id="2320716"/>
    <lineage>
        <taxon>Eukaryota</taxon>
        <taxon>Viridiplantae</taxon>
        <taxon>Streptophyta</taxon>
        <taxon>Embryophyta</taxon>
        <taxon>Tracheophyta</taxon>
        <taxon>Spermatophyta</taxon>
        <taxon>Magnoliopsida</taxon>
        <taxon>Liliopsida</taxon>
        <taxon>Asparagales</taxon>
        <taxon>Orchidaceae</taxon>
        <taxon>Orchidoideae</taxon>
        <taxon>Orchideae</taxon>
        <taxon>Orchidinae</taxon>
        <taxon>Platanthera</taxon>
    </lineage>
</organism>
<gene>
    <name evidence="1" type="ORF">KSP39_PZI003432</name>
</gene>
<comment type="caution">
    <text evidence="1">The sequence shown here is derived from an EMBL/GenBank/DDBJ whole genome shotgun (WGS) entry which is preliminary data.</text>
</comment>
<sequence>MTACLLAHVSRGARLVRAGPQPSFSGDRPPPTILLTQPSFSGKLCPPLQGCRSASSRAHGVQEIWLQIGELGWRRFKPFCL</sequence>
<reference evidence="1 2" key="1">
    <citation type="journal article" date="2022" name="Nat. Plants">
        <title>Genomes of leafy and leafless Platanthera orchids illuminate the evolution of mycoheterotrophy.</title>
        <authorList>
            <person name="Li M.H."/>
            <person name="Liu K.W."/>
            <person name="Li Z."/>
            <person name="Lu H.C."/>
            <person name="Ye Q.L."/>
            <person name="Zhang D."/>
            <person name="Wang J.Y."/>
            <person name="Li Y.F."/>
            <person name="Zhong Z.M."/>
            <person name="Liu X."/>
            <person name="Yu X."/>
            <person name="Liu D.K."/>
            <person name="Tu X.D."/>
            <person name="Liu B."/>
            <person name="Hao Y."/>
            <person name="Liao X.Y."/>
            <person name="Jiang Y.T."/>
            <person name="Sun W.H."/>
            <person name="Chen J."/>
            <person name="Chen Y.Q."/>
            <person name="Ai Y."/>
            <person name="Zhai J.W."/>
            <person name="Wu S.S."/>
            <person name="Zhou Z."/>
            <person name="Hsiao Y.Y."/>
            <person name="Wu W.L."/>
            <person name="Chen Y.Y."/>
            <person name="Lin Y.F."/>
            <person name="Hsu J.L."/>
            <person name="Li C.Y."/>
            <person name="Wang Z.W."/>
            <person name="Zhao X."/>
            <person name="Zhong W.Y."/>
            <person name="Ma X.K."/>
            <person name="Ma L."/>
            <person name="Huang J."/>
            <person name="Chen G.Z."/>
            <person name="Huang M.Z."/>
            <person name="Huang L."/>
            <person name="Peng D.H."/>
            <person name="Luo Y.B."/>
            <person name="Zou S.Q."/>
            <person name="Chen S.P."/>
            <person name="Lan S."/>
            <person name="Tsai W.C."/>
            <person name="Van de Peer Y."/>
            <person name="Liu Z.J."/>
        </authorList>
    </citation>
    <scope>NUCLEOTIDE SEQUENCE [LARGE SCALE GENOMIC DNA]</scope>
    <source>
        <strain evidence="1">Lor287</strain>
    </source>
</reference>
<evidence type="ECO:0000313" key="1">
    <source>
        <dbReference type="EMBL" id="KAK8952085.1"/>
    </source>
</evidence>
<dbReference type="Proteomes" id="UP001418222">
    <property type="component" value="Unassembled WGS sequence"/>
</dbReference>
<accession>A0AAP0BYK2</accession>
<dbReference type="EMBL" id="JBBWWQ010000003">
    <property type="protein sequence ID" value="KAK8952085.1"/>
    <property type="molecule type" value="Genomic_DNA"/>
</dbReference>
<dbReference type="AlphaFoldDB" id="A0AAP0BYK2"/>
<keyword evidence="2" id="KW-1185">Reference proteome</keyword>
<proteinExistence type="predicted"/>
<evidence type="ECO:0000313" key="2">
    <source>
        <dbReference type="Proteomes" id="UP001418222"/>
    </source>
</evidence>
<name>A0AAP0BYK2_9ASPA</name>